<dbReference type="OrthoDB" id="3203379at2759"/>
<feature type="region of interest" description="Disordered" evidence="1">
    <location>
        <begin position="1"/>
        <end position="57"/>
    </location>
</feature>
<reference evidence="2" key="1">
    <citation type="submission" date="2020-05" db="EMBL/GenBank/DDBJ databases">
        <title>Mycena genomes resolve the evolution of fungal bioluminescence.</title>
        <authorList>
            <person name="Tsai I.J."/>
        </authorList>
    </citation>
    <scope>NUCLEOTIDE SEQUENCE</scope>
    <source>
        <strain evidence="2">110903Hualien_Pintung</strain>
    </source>
</reference>
<gene>
    <name evidence="2" type="ORF">HMN09_00342800</name>
</gene>
<evidence type="ECO:0000313" key="3">
    <source>
        <dbReference type="Proteomes" id="UP000613580"/>
    </source>
</evidence>
<dbReference type="Proteomes" id="UP000613580">
    <property type="component" value="Unassembled WGS sequence"/>
</dbReference>
<dbReference type="AlphaFoldDB" id="A0A8H6TME5"/>
<organism evidence="2 3">
    <name type="scientific">Mycena chlorophos</name>
    <name type="common">Agaric fungus</name>
    <name type="synonym">Agaricus chlorophos</name>
    <dbReference type="NCBI Taxonomy" id="658473"/>
    <lineage>
        <taxon>Eukaryota</taxon>
        <taxon>Fungi</taxon>
        <taxon>Dikarya</taxon>
        <taxon>Basidiomycota</taxon>
        <taxon>Agaricomycotina</taxon>
        <taxon>Agaricomycetes</taxon>
        <taxon>Agaricomycetidae</taxon>
        <taxon>Agaricales</taxon>
        <taxon>Marasmiineae</taxon>
        <taxon>Mycenaceae</taxon>
        <taxon>Mycena</taxon>
    </lineage>
</organism>
<dbReference type="EMBL" id="JACAZE010000004">
    <property type="protein sequence ID" value="KAF7318340.1"/>
    <property type="molecule type" value="Genomic_DNA"/>
</dbReference>
<proteinExistence type="predicted"/>
<name>A0A8H6TME5_MYCCL</name>
<feature type="compositionally biased region" description="Acidic residues" evidence="1">
    <location>
        <begin position="24"/>
        <end position="51"/>
    </location>
</feature>
<sequence length="352" mass="39157">MDLPPPSEEEPNFYDLPDGHSEAENSESDSDFDPEMDQDAESESDVEEEELPMGPSFLRLNTERLRAKLGGDVCGRVKTVLEAMDGAGLNLPIFLDAVSWGDAECIRDAKVRAARTSLMLSEELPGILRRWWKPPRISNSNKKRPQGGQVVMEAFARDVTLATIERELRLLGPLLRSPKGHDIDEDELTGVKLKALIKQIEETAPHLWALMRDIASSPAQRKINTFKSPTKVILAAVAILFYSRSHHNNRLQKLFAIYFKFRGLSAKGFDTLHALGLTMSNKWTGLAVGRISKSAMDAVVALIAEFPHLLSYDNATLSFRVFSQRVDRQPEFGHGAAASVYINRVAKCQIGT</sequence>
<evidence type="ECO:0000313" key="2">
    <source>
        <dbReference type="EMBL" id="KAF7318340.1"/>
    </source>
</evidence>
<protein>
    <submittedName>
        <fullName evidence="2">Uncharacterized protein</fullName>
    </submittedName>
</protein>
<keyword evidence="3" id="KW-1185">Reference proteome</keyword>
<comment type="caution">
    <text evidence="2">The sequence shown here is derived from an EMBL/GenBank/DDBJ whole genome shotgun (WGS) entry which is preliminary data.</text>
</comment>
<evidence type="ECO:0000256" key="1">
    <source>
        <dbReference type="SAM" id="MobiDB-lite"/>
    </source>
</evidence>
<accession>A0A8H6TME5</accession>